<keyword evidence="2" id="KW-1185">Reference proteome</keyword>
<sequence length="162" mass="17362">MILPHGPYFTAVMTALGHNADPTESWAAYDSDNGETMLMEIVIGLDPQRAAARGFTDGLIILWSQVTGWEWAYMLPTGFNSEPKPLLWGDVPTPDSIAHATTLLLDTRAPLSAVPTTGTETPDDPAITLTPDLAAALDENNADTLRRLAHYTRTSAPGTTSA</sequence>
<dbReference type="RefSeq" id="WP_380504489.1">
    <property type="nucleotide sequence ID" value="NZ_JBHEZX010000003.1"/>
</dbReference>
<gene>
    <name evidence="1" type="ORF">ACEZDG_07920</name>
</gene>
<name>A0ABV6V6F9_9ACTN</name>
<dbReference type="Proteomes" id="UP001592582">
    <property type="component" value="Unassembled WGS sequence"/>
</dbReference>
<dbReference type="EMBL" id="JBHEZX010000003">
    <property type="protein sequence ID" value="MFC1409207.1"/>
    <property type="molecule type" value="Genomic_DNA"/>
</dbReference>
<evidence type="ECO:0000313" key="2">
    <source>
        <dbReference type="Proteomes" id="UP001592582"/>
    </source>
</evidence>
<proteinExistence type="predicted"/>
<evidence type="ECO:0000313" key="1">
    <source>
        <dbReference type="EMBL" id="MFC1409207.1"/>
    </source>
</evidence>
<comment type="caution">
    <text evidence="1">The sequence shown here is derived from an EMBL/GenBank/DDBJ whole genome shotgun (WGS) entry which is preliminary data.</text>
</comment>
<organism evidence="1 2">
    <name type="scientific">Streptacidiphilus alkalitolerans</name>
    <dbReference type="NCBI Taxonomy" id="3342712"/>
    <lineage>
        <taxon>Bacteria</taxon>
        <taxon>Bacillati</taxon>
        <taxon>Actinomycetota</taxon>
        <taxon>Actinomycetes</taxon>
        <taxon>Kitasatosporales</taxon>
        <taxon>Streptomycetaceae</taxon>
        <taxon>Streptacidiphilus</taxon>
    </lineage>
</organism>
<accession>A0ABV6V6F9</accession>
<reference evidence="1 2" key="1">
    <citation type="submission" date="2024-09" db="EMBL/GenBank/DDBJ databases">
        <authorList>
            <person name="Lee S.D."/>
        </authorList>
    </citation>
    <scope>NUCLEOTIDE SEQUENCE [LARGE SCALE GENOMIC DNA]</scope>
    <source>
        <strain evidence="1 2">N1-1</strain>
    </source>
</reference>
<protein>
    <submittedName>
        <fullName evidence="1">Uncharacterized protein</fullName>
    </submittedName>
</protein>